<organism evidence="4 6">
    <name type="scientific">Brachybacterium saurashtrense</name>
    <dbReference type="NCBI Taxonomy" id="556288"/>
    <lineage>
        <taxon>Bacteria</taxon>
        <taxon>Bacillati</taxon>
        <taxon>Actinomycetota</taxon>
        <taxon>Actinomycetes</taxon>
        <taxon>Micrococcales</taxon>
        <taxon>Dermabacteraceae</taxon>
        <taxon>Brachybacterium</taxon>
    </lineage>
</organism>
<dbReference type="EMBL" id="CP031356">
    <property type="protein sequence ID" value="AXK46143.1"/>
    <property type="molecule type" value="Genomic_DNA"/>
</dbReference>
<dbReference type="KEGG" id="bsau:DWV08_11350"/>
<dbReference type="OrthoDB" id="5148029at2"/>
<reference evidence="4 6" key="2">
    <citation type="submission" date="2018-08" db="EMBL/GenBank/DDBJ databases">
        <title>Brachybacterium saurashtrense DSM 23186.</title>
        <authorList>
            <person name="Li Y."/>
        </authorList>
    </citation>
    <scope>NUCLEOTIDE SEQUENCE [LARGE SCALE GENOMIC DNA]</scope>
    <source>
        <strain evidence="4 6">DSM 23186</strain>
    </source>
</reference>
<dbReference type="InterPro" id="IPR046281">
    <property type="entry name" value="DUF6318"/>
</dbReference>
<sequence>MERVNRPVQRLVVVALALVLLVPVGAIGVSQLLGSGGTQQPAETAENPDDRPTVDPAEQPPRPELPRPEEPAAMTEQSAEGAQATLTYLLESYDYMMSSGDTSVWEDSVDPNCQACVGFLQNTEVLAAQGGYLVGGAFEVTGTSFSGTGEPPATGTAVADFTQEESILVDDPSLQAVPLEAESGQMIATLAWDGERWRATDLSIVPAGAGASDAGGAGG</sequence>
<dbReference type="Proteomes" id="UP000254236">
    <property type="component" value="Chromosome"/>
</dbReference>
<dbReference type="Pfam" id="PF19843">
    <property type="entry name" value="DUF6318"/>
    <property type="match status" value="1"/>
</dbReference>
<name>A0A345YQE1_9MICO</name>
<evidence type="ECO:0000259" key="2">
    <source>
        <dbReference type="Pfam" id="PF19843"/>
    </source>
</evidence>
<evidence type="ECO:0000313" key="6">
    <source>
        <dbReference type="Proteomes" id="UP000282185"/>
    </source>
</evidence>
<accession>A0A345YQE1</accession>
<protein>
    <recommendedName>
        <fullName evidence="2">DUF6318 domain-containing protein</fullName>
    </recommendedName>
</protein>
<dbReference type="Proteomes" id="UP000282185">
    <property type="component" value="Unassembled WGS sequence"/>
</dbReference>
<evidence type="ECO:0000313" key="4">
    <source>
        <dbReference type="EMBL" id="RRR23883.1"/>
    </source>
</evidence>
<dbReference type="AlphaFoldDB" id="A0A345YQE1"/>
<keyword evidence="5" id="KW-1185">Reference proteome</keyword>
<evidence type="ECO:0000313" key="5">
    <source>
        <dbReference type="Proteomes" id="UP000254236"/>
    </source>
</evidence>
<evidence type="ECO:0000313" key="3">
    <source>
        <dbReference type="EMBL" id="AXK46143.1"/>
    </source>
</evidence>
<reference evidence="3 5" key="1">
    <citation type="submission" date="2018-07" db="EMBL/GenBank/DDBJ databases">
        <title>Brachybacterium saurashtrense DSM 23186 genome sequence.</title>
        <authorList>
            <person name="Guo L."/>
        </authorList>
    </citation>
    <scope>NUCLEOTIDE SEQUENCE [LARGE SCALE GENOMIC DNA]</scope>
    <source>
        <strain evidence="3 5">DSM 23186</strain>
    </source>
</reference>
<evidence type="ECO:0000256" key="1">
    <source>
        <dbReference type="SAM" id="MobiDB-lite"/>
    </source>
</evidence>
<gene>
    <name evidence="3" type="ORF">DWV08_11350</name>
    <name evidence="4" type="ORF">DXU92_03100</name>
</gene>
<feature type="domain" description="DUF6318" evidence="2">
    <location>
        <begin position="64"/>
        <end position="201"/>
    </location>
</feature>
<dbReference type="EMBL" id="QSWH01000002">
    <property type="protein sequence ID" value="RRR23883.1"/>
    <property type="molecule type" value="Genomic_DNA"/>
</dbReference>
<feature type="region of interest" description="Disordered" evidence="1">
    <location>
        <begin position="35"/>
        <end position="80"/>
    </location>
</feature>
<proteinExistence type="predicted"/>